<comment type="caution">
    <text evidence="8">The sequence shown here is derived from an EMBL/GenBank/DDBJ whole genome shotgun (WGS) entry which is preliminary data.</text>
</comment>
<dbReference type="GO" id="GO:0005634">
    <property type="term" value="C:nucleus"/>
    <property type="evidence" value="ECO:0007669"/>
    <property type="project" value="UniProtKB-SubCell"/>
</dbReference>
<dbReference type="PROSITE" id="PS50811">
    <property type="entry name" value="WRKY"/>
    <property type="match status" value="1"/>
</dbReference>
<dbReference type="FunFam" id="2.20.25.80:FF:000004">
    <property type="entry name" value="WRKY transcription factor 65"/>
    <property type="match status" value="1"/>
</dbReference>
<dbReference type="Gene3D" id="2.20.25.80">
    <property type="entry name" value="WRKY domain"/>
    <property type="match status" value="1"/>
</dbReference>
<evidence type="ECO:0000259" key="7">
    <source>
        <dbReference type="PROSITE" id="PS50811"/>
    </source>
</evidence>
<keyword evidence="3" id="KW-0238">DNA-binding</keyword>
<dbReference type="GO" id="GO:0005516">
    <property type="term" value="F:calmodulin binding"/>
    <property type="evidence" value="ECO:0007669"/>
    <property type="project" value="UniProtKB-ARBA"/>
</dbReference>
<keyword evidence="5" id="KW-0539">Nucleus</keyword>
<dbReference type="GO" id="GO:0003700">
    <property type="term" value="F:DNA-binding transcription factor activity"/>
    <property type="evidence" value="ECO:0007669"/>
    <property type="project" value="InterPro"/>
</dbReference>
<dbReference type="SMART" id="SM00774">
    <property type="entry name" value="WRKY"/>
    <property type="match status" value="1"/>
</dbReference>
<proteinExistence type="predicted"/>
<keyword evidence="9" id="KW-1185">Reference proteome</keyword>
<accession>A0AA88J4R2</accession>
<dbReference type="AlphaFoldDB" id="A0AA88J4R2"/>
<evidence type="ECO:0000256" key="6">
    <source>
        <dbReference type="SAM" id="MobiDB-lite"/>
    </source>
</evidence>
<dbReference type="EMBL" id="BTGU01000122">
    <property type="protein sequence ID" value="GMN62045.1"/>
    <property type="molecule type" value="Genomic_DNA"/>
</dbReference>
<dbReference type="InterPro" id="IPR003657">
    <property type="entry name" value="WRKY_dom"/>
</dbReference>
<evidence type="ECO:0000256" key="1">
    <source>
        <dbReference type="ARBA" id="ARBA00004123"/>
    </source>
</evidence>
<evidence type="ECO:0000256" key="5">
    <source>
        <dbReference type="ARBA" id="ARBA00023242"/>
    </source>
</evidence>
<feature type="domain" description="WRKY" evidence="7">
    <location>
        <begin position="216"/>
        <end position="282"/>
    </location>
</feature>
<protein>
    <recommendedName>
        <fullName evidence="7">WRKY domain-containing protein</fullName>
    </recommendedName>
</protein>
<evidence type="ECO:0000256" key="4">
    <source>
        <dbReference type="ARBA" id="ARBA00023163"/>
    </source>
</evidence>
<organism evidence="8 9">
    <name type="scientific">Ficus carica</name>
    <name type="common">Common fig</name>
    <dbReference type="NCBI Taxonomy" id="3494"/>
    <lineage>
        <taxon>Eukaryota</taxon>
        <taxon>Viridiplantae</taxon>
        <taxon>Streptophyta</taxon>
        <taxon>Embryophyta</taxon>
        <taxon>Tracheophyta</taxon>
        <taxon>Spermatophyta</taxon>
        <taxon>Magnoliopsida</taxon>
        <taxon>eudicotyledons</taxon>
        <taxon>Gunneridae</taxon>
        <taxon>Pentapetalae</taxon>
        <taxon>rosids</taxon>
        <taxon>fabids</taxon>
        <taxon>Rosales</taxon>
        <taxon>Moraceae</taxon>
        <taxon>Ficeae</taxon>
        <taxon>Ficus</taxon>
    </lineage>
</organism>
<dbReference type="GO" id="GO:0043565">
    <property type="term" value="F:sequence-specific DNA binding"/>
    <property type="evidence" value="ECO:0007669"/>
    <property type="project" value="InterPro"/>
</dbReference>
<dbReference type="InterPro" id="IPR044810">
    <property type="entry name" value="WRKY_plant"/>
</dbReference>
<dbReference type="PANTHER" id="PTHR31282">
    <property type="entry name" value="WRKY TRANSCRIPTION FACTOR 21-RELATED"/>
    <property type="match status" value="1"/>
</dbReference>
<name>A0AA88J4R2_FICCA</name>
<evidence type="ECO:0000313" key="8">
    <source>
        <dbReference type="EMBL" id="GMN62045.1"/>
    </source>
</evidence>
<reference evidence="8" key="1">
    <citation type="submission" date="2023-07" db="EMBL/GenBank/DDBJ databases">
        <title>draft genome sequence of fig (Ficus carica).</title>
        <authorList>
            <person name="Takahashi T."/>
            <person name="Nishimura K."/>
        </authorList>
    </citation>
    <scope>NUCLEOTIDE SEQUENCE</scope>
</reference>
<dbReference type="SUPFAM" id="SSF118290">
    <property type="entry name" value="WRKY DNA-binding domain"/>
    <property type="match status" value="1"/>
</dbReference>
<evidence type="ECO:0000256" key="3">
    <source>
        <dbReference type="ARBA" id="ARBA00023125"/>
    </source>
</evidence>
<dbReference type="Pfam" id="PF03106">
    <property type="entry name" value="WRKY"/>
    <property type="match status" value="1"/>
</dbReference>
<evidence type="ECO:0000256" key="2">
    <source>
        <dbReference type="ARBA" id="ARBA00023015"/>
    </source>
</evidence>
<gene>
    <name evidence="8" type="ORF">TIFTF001_031133</name>
</gene>
<dbReference type="InterPro" id="IPR018872">
    <property type="entry name" value="Zn-cluster-dom"/>
</dbReference>
<comment type="subcellular location">
    <subcellularLocation>
        <location evidence="1">Nucleus</location>
    </subcellularLocation>
</comment>
<evidence type="ECO:0000313" key="9">
    <source>
        <dbReference type="Proteomes" id="UP001187192"/>
    </source>
</evidence>
<keyword evidence="4" id="KW-0804">Transcription</keyword>
<sequence length="302" mass="32734">MAIDLVAGFTNDHHSAIQEAASAGLKTMDHLIQLMSAAAADNNNNNTDNNVNGIKNLDFRDAADFTVARFKQVISILNRTGHARFRRGPTKPPPPEEKTVTDDLVLKSDNKVLCSGSESRSELSASHYDSSASFVSSVTGDGSVSNGKVGPFTLFPPPAVPAVSAGKPPLAGRKRCHDGGISGDVAGKSISAPCHCHKRRKNRYKKSIRVPAISSKIADIPQDDYSWRKYGQKPIKGSPFPRGYYKCSSVKGCPARKHVERAKDDPTMLIVTYEWEHRHPSMPSTESVINGVARGHGYPSTR</sequence>
<dbReference type="Proteomes" id="UP001187192">
    <property type="component" value="Unassembled WGS sequence"/>
</dbReference>
<keyword evidence="2" id="KW-0805">Transcription regulation</keyword>
<feature type="region of interest" description="Disordered" evidence="6">
    <location>
        <begin position="282"/>
        <end position="302"/>
    </location>
</feature>
<dbReference type="InterPro" id="IPR036576">
    <property type="entry name" value="WRKY_dom_sf"/>
</dbReference>
<dbReference type="Pfam" id="PF10533">
    <property type="entry name" value="Plant_zn_clust"/>
    <property type="match status" value="1"/>
</dbReference>